<comment type="caution">
    <text evidence="2">The sequence shown here is derived from an EMBL/GenBank/DDBJ whole genome shotgun (WGS) entry which is preliminary data.</text>
</comment>
<protein>
    <submittedName>
        <fullName evidence="2">Uncharacterized protein</fullName>
    </submittedName>
</protein>
<keyword evidence="1" id="KW-0732">Signal</keyword>
<dbReference type="AlphaFoldDB" id="A0A3A9ILR3"/>
<organism evidence="2 3">
    <name type="scientific">Aeromonas veronii</name>
    <dbReference type="NCBI Taxonomy" id="654"/>
    <lineage>
        <taxon>Bacteria</taxon>
        <taxon>Pseudomonadati</taxon>
        <taxon>Pseudomonadota</taxon>
        <taxon>Gammaproteobacteria</taxon>
        <taxon>Aeromonadales</taxon>
        <taxon>Aeromonadaceae</taxon>
        <taxon>Aeromonas</taxon>
    </lineage>
</organism>
<gene>
    <name evidence="2" type="ORF">D6R50_10795</name>
</gene>
<dbReference type="EMBL" id="RAWX01000002">
    <property type="protein sequence ID" value="RKJ89718.1"/>
    <property type="molecule type" value="Genomic_DNA"/>
</dbReference>
<feature type="chain" id="PRO_5017296665" evidence="1">
    <location>
        <begin position="27"/>
        <end position="289"/>
    </location>
</feature>
<reference evidence="2 3" key="1">
    <citation type="submission" date="2018-09" db="EMBL/GenBank/DDBJ databases">
        <title>Genome sequencing of Aeromonas veronii MS-17-88.</title>
        <authorList>
            <person name="Tekedar H.C."/>
            <person name="Arick M.A."/>
            <person name="Hsu C.-Y."/>
            <person name="Thrash A."/>
            <person name="Karsi A."/>
            <person name="Lawrence M.L."/>
            <person name="Abdelhamed H."/>
        </authorList>
    </citation>
    <scope>NUCLEOTIDE SEQUENCE [LARGE SCALE GENOMIC DNA]</scope>
    <source>
        <strain evidence="2 3">MS 17-88</strain>
    </source>
</reference>
<evidence type="ECO:0000313" key="2">
    <source>
        <dbReference type="EMBL" id="RKJ89718.1"/>
    </source>
</evidence>
<dbReference type="Proteomes" id="UP000281725">
    <property type="component" value="Unassembled WGS sequence"/>
</dbReference>
<evidence type="ECO:0000256" key="1">
    <source>
        <dbReference type="SAM" id="SignalP"/>
    </source>
</evidence>
<feature type="signal peptide" evidence="1">
    <location>
        <begin position="1"/>
        <end position="26"/>
    </location>
</feature>
<accession>A0A3A9ILR3</accession>
<name>A0A3A9ILR3_AERVE</name>
<proteinExistence type="predicted"/>
<evidence type="ECO:0000313" key="3">
    <source>
        <dbReference type="Proteomes" id="UP000281725"/>
    </source>
</evidence>
<sequence>MQFRIPAQLRRLAFAFAALLSPDASAYALTDFVTIEGAVHLGDWGTQQQRCETVLRPVDSKQIAVTITCDTAVRYSYVLSRNMLLGAISTSIPVLGDPNLGISVNYMWGGSPGVQGYDSSGAPWATGGFGERLPDPAIVTDNGQFWAGIVQGAGFGSQTYAGNPALPGKMLVTAIVSLDDKIKNHPVGTGLYNMGGLVISKIRPANASVELNVPSSVDFGVALIGTYTARDLTYSIASPSGDASIALYYRAESHVPGAPRKALLGDGFYSVKNEAGEYYVTTGNEPFIG</sequence>